<evidence type="ECO:0000256" key="1">
    <source>
        <dbReference type="SAM" id="MobiDB-lite"/>
    </source>
</evidence>
<proteinExistence type="predicted"/>
<protein>
    <submittedName>
        <fullName evidence="2">Uncharacterized protein</fullName>
    </submittedName>
</protein>
<name>A0A803Q884_CANSA</name>
<feature type="region of interest" description="Disordered" evidence="1">
    <location>
        <begin position="1"/>
        <end position="45"/>
    </location>
</feature>
<evidence type="ECO:0000313" key="2">
    <source>
        <dbReference type="EnsemblPlants" id="cds.evm.model.08.1296"/>
    </source>
</evidence>
<feature type="region of interest" description="Disordered" evidence="1">
    <location>
        <begin position="74"/>
        <end position="94"/>
    </location>
</feature>
<reference evidence="2" key="1">
    <citation type="submission" date="2018-11" db="EMBL/GenBank/DDBJ databases">
        <authorList>
            <person name="Grassa J C."/>
        </authorList>
    </citation>
    <scope>NUCLEOTIDE SEQUENCE [LARGE SCALE GENOMIC DNA]</scope>
</reference>
<dbReference type="Gramene" id="evm.model.08.1296">
    <property type="protein sequence ID" value="cds.evm.model.08.1296"/>
    <property type="gene ID" value="evm.TU.08.1296"/>
</dbReference>
<feature type="compositionally biased region" description="Polar residues" evidence="1">
    <location>
        <begin position="1"/>
        <end position="19"/>
    </location>
</feature>
<keyword evidence="3" id="KW-1185">Reference proteome</keyword>
<dbReference type="EMBL" id="UZAU01000706">
    <property type="status" value="NOT_ANNOTATED_CDS"/>
    <property type="molecule type" value="Genomic_DNA"/>
</dbReference>
<dbReference type="EnsemblPlants" id="evm.model.08.1296">
    <property type="protein sequence ID" value="cds.evm.model.08.1296"/>
    <property type="gene ID" value="evm.TU.08.1296"/>
</dbReference>
<dbReference type="AlphaFoldDB" id="A0A803Q884"/>
<reference evidence="2" key="2">
    <citation type="submission" date="2021-03" db="UniProtKB">
        <authorList>
            <consortium name="EnsemblPlants"/>
        </authorList>
    </citation>
    <scope>IDENTIFICATION</scope>
</reference>
<dbReference type="Proteomes" id="UP000596661">
    <property type="component" value="Chromosome 8"/>
</dbReference>
<evidence type="ECO:0000313" key="3">
    <source>
        <dbReference type="Proteomes" id="UP000596661"/>
    </source>
</evidence>
<organism evidence="2 3">
    <name type="scientific">Cannabis sativa</name>
    <name type="common">Hemp</name>
    <name type="synonym">Marijuana</name>
    <dbReference type="NCBI Taxonomy" id="3483"/>
    <lineage>
        <taxon>Eukaryota</taxon>
        <taxon>Viridiplantae</taxon>
        <taxon>Streptophyta</taxon>
        <taxon>Embryophyta</taxon>
        <taxon>Tracheophyta</taxon>
        <taxon>Spermatophyta</taxon>
        <taxon>Magnoliopsida</taxon>
        <taxon>eudicotyledons</taxon>
        <taxon>Gunneridae</taxon>
        <taxon>Pentapetalae</taxon>
        <taxon>rosids</taxon>
        <taxon>fabids</taxon>
        <taxon>Rosales</taxon>
        <taxon>Cannabaceae</taxon>
        <taxon>Cannabis</taxon>
    </lineage>
</organism>
<accession>A0A803Q884</accession>
<feature type="compositionally biased region" description="Gly residues" evidence="1">
    <location>
        <begin position="85"/>
        <end position="94"/>
    </location>
</feature>
<sequence length="94" mass="9937">MGYSQGFQTHAPSGSQRGYNQGGGYGASTNHPSKGKGKEKAKSSAPAYAFWVDDVQGGADQRVVDDNWRVLTRVTPSNSHDEEGLGGFGTTSDQ</sequence>